<dbReference type="PANTHER" id="PTHR12228:SF0">
    <property type="entry name" value="TATA-BOX BINDING PROTEIN ASSOCIATED FACTOR 7"/>
    <property type="match status" value="1"/>
</dbReference>
<dbReference type="EMBL" id="JBBWWR010000004">
    <property type="protein sequence ID" value="KAK8967707.1"/>
    <property type="molecule type" value="Genomic_DNA"/>
</dbReference>
<dbReference type="Pfam" id="PF04658">
    <property type="entry name" value="TAFII55_N"/>
    <property type="match status" value="1"/>
</dbReference>
<evidence type="ECO:0000313" key="8">
    <source>
        <dbReference type="Proteomes" id="UP001412067"/>
    </source>
</evidence>
<keyword evidence="8" id="KW-1185">Reference proteome</keyword>
<dbReference type="PANTHER" id="PTHR12228">
    <property type="entry name" value="TRANSCRIPTION INITIATION FACTOR TFIID 55 KD SUBUNIT-RELATED"/>
    <property type="match status" value="1"/>
</dbReference>
<keyword evidence="5" id="KW-0539">Nucleus</keyword>
<evidence type="ECO:0000256" key="1">
    <source>
        <dbReference type="ARBA" id="ARBA00004123"/>
    </source>
</evidence>
<proteinExistence type="inferred from homology"/>
<comment type="similarity">
    <text evidence="2">Belongs to the TAF7 family.</text>
</comment>
<organism evidence="7 8">
    <name type="scientific">Platanthera guangdongensis</name>
    <dbReference type="NCBI Taxonomy" id="2320717"/>
    <lineage>
        <taxon>Eukaryota</taxon>
        <taxon>Viridiplantae</taxon>
        <taxon>Streptophyta</taxon>
        <taxon>Embryophyta</taxon>
        <taxon>Tracheophyta</taxon>
        <taxon>Spermatophyta</taxon>
        <taxon>Magnoliopsida</taxon>
        <taxon>Liliopsida</taxon>
        <taxon>Asparagales</taxon>
        <taxon>Orchidaceae</taxon>
        <taxon>Orchidoideae</taxon>
        <taxon>Orchideae</taxon>
        <taxon>Orchidinae</taxon>
        <taxon>Platanthera</taxon>
    </lineage>
</organism>
<dbReference type="InterPro" id="IPR037817">
    <property type="entry name" value="TAF7"/>
</dbReference>
<evidence type="ECO:0000256" key="5">
    <source>
        <dbReference type="ARBA" id="ARBA00023242"/>
    </source>
</evidence>
<reference evidence="7 8" key="1">
    <citation type="journal article" date="2022" name="Nat. Plants">
        <title>Genomes of leafy and leafless Platanthera orchids illuminate the evolution of mycoheterotrophy.</title>
        <authorList>
            <person name="Li M.H."/>
            <person name="Liu K.W."/>
            <person name="Li Z."/>
            <person name="Lu H.C."/>
            <person name="Ye Q.L."/>
            <person name="Zhang D."/>
            <person name="Wang J.Y."/>
            <person name="Li Y.F."/>
            <person name="Zhong Z.M."/>
            <person name="Liu X."/>
            <person name="Yu X."/>
            <person name="Liu D.K."/>
            <person name="Tu X.D."/>
            <person name="Liu B."/>
            <person name="Hao Y."/>
            <person name="Liao X.Y."/>
            <person name="Jiang Y.T."/>
            <person name="Sun W.H."/>
            <person name="Chen J."/>
            <person name="Chen Y.Q."/>
            <person name="Ai Y."/>
            <person name="Zhai J.W."/>
            <person name="Wu S.S."/>
            <person name="Zhou Z."/>
            <person name="Hsiao Y.Y."/>
            <person name="Wu W.L."/>
            <person name="Chen Y.Y."/>
            <person name="Lin Y.F."/>
            <person name="Hsu J.L."/>
            <person name="Li C.Y."/>
            <person name="Wang Z.W."/>
            <person name="Zhao X."/>
            <person name="Zhong W.Y."/>
            <person name="Ma X.K."/>
            <person name="Ma L."/>
            <person name="Huang J."/>
            <person name="Chen G.Z."/>
            <person name="Huang M.Z."/>
            <person name="Huang L."/>
            <person name="Peng D.H."/>
            <person name="Luo Y.B."/>
            <person name="Zou S.Q."/>
            <person name="Chen S.P."/>
            <person name="Lan S."/>
            <person name="Tsai W.C."/>
            <person name="Van de Peer Y."/>
            <person name="Liu Z.J."/>
        </authorList>
    </citation>
    <scope>NUCLEOTIDE SEQUENCE [LARGE SCALE GENOMIC DNA]</scope>
    <source>
        <strain evidence="7">Lor288</strain>
    </source>
</reference>
<evidence type="ECO:0000313" key="7">
    <source>
        <dbReference type="EMBL" id="KAK8967707.1"/>
    </source>
</evidence>
<comment type="caution">
    <text evidence="7">The sequence shown here is derived from an EMBL/GenBank/DDBJ whole genome shotgun (WGS) entry which is preliminary data.</text>
</comment>
<dbReference type="InterPro" id="IPR006751">
    <property type="entry name" value="TAFII55_prot_cons_reg"/>
</dbReference>
<name>A0ABR2MU34_9ASPA</name>
<evidence type="ECO:0000256" key="4">
    <source>
        <dbReference type="ARBA" id="ARBA00023163"/>
    </source>
</evidence>
<evidence type="ECO:0000256" key="2">
    <source>
        <dbReference type="ARBA" id="ARBA00009368"/>
    </source>
</evidence>
<feature type="domain" description="TAFII55 protein conserved region" evidence="6">
    <location>
        <begin position="75"/>
        <end position="195"/>
    </location>
</feature>
<accession>A0ABR2MU34</accession>
<gene>
    <name evidence="7" type="ORF">KSP40_PGU017886</name>
</gene>
<dbReference type="CDD" id="cd08047">
    <property type="entry name" value="TAF7"/>
    <property type="match status" value="1"/>
</dbReference>
<protein>
    <recommendedName>
        <fullName evidence="6">TAFII55 protein conserved region domain-containing protein</fullName>
    </recommendedName>
</protein>
<dbReference type="Proteomes" id="UP001412067">
    <property type="component" value="Unassembled WGS sequence"/>
</dbReference>
<comment type="subcellular location">
    <subcellularLocation>
        <location evidence="1">Nucleus</location>
    </subcellularLocation>
</comment>
<sequence length="197" mass="22549">MEDASVSIAPPCFLHWTSLESTPPQPPTGVCCLNIMRFPQLSTSATMELRHGRFFTRRGVSVERFKVAVFLLFPFEVAVSLFFHGEFLDVDRRNLLIAYCFYDGRTGTFSIGNEQFPASLLDLPGIVESYKTYDDTVLIKTADVGQIILVRKENDPAPEGIEYRHGLTPPMRDARRRRFRREPDLNVFHQTIRVSAY</sequence>
<keyword evidence="3" id="KW-0805">Transcription regulation</keyword>
<dbReference type="SMART" id="SM01370">
    <property type="entry name" value="TAFII55_N"/>
    <property type="match status" value="1"/>
</dbReference>
<evidence type="ECO:0000256" key="3">
    <source>
        <dbReference type="ARBA" id="ARBA00023015"/>
    </source>
</evidence>
<evidence type="ECO:0000259" key="6">
    <source>
        <dbReference type="SMART" id="SM01370"/>
    </source>
</evidence>
<keyword evidence="4" id="KW-0804">Transcription</keyword>